<evidence type="ECO:0000256" key="1">
    <source>
        <dbReference type="ARBA" id="ARBA00004123"/>
    </source>
</evidence>
<dbReference type="InterPro" id="IPR036866">
    <property type="entry name" value="RibonucZ/Hydroxyglut_hydro"/>
</dbReference>
<evidence type="ECO:0000259" key="7">
    <source>
        <dbReference type="Pfam" id="PF07522"/>
    </source>
</evidence>
<dbReference type="SUPFAM" id="SSF56281">
    <property type="entry name" value="Metallo-hydrolase/oxidoreductase"/>
    <property type="match status" value="1"/>
</dbReference>
<dbReference type="Pfam" id="PF07522">
    <property type="entry name" value="DRMBL"/>
    <property type="match status" value="1"/>
</dbReference>
<dbReference type="PANTHER" id="PTHR23240:SF6">
    <property type="entry name" value="DNA CROSS-LINK REPAIR 1A PROTEIN"/>
    <property type="match status" value="1"/>
</dbReference>
<feature type="compositionally biased region" description="Polar residues" evidence="6">
    <location>
        <begin position="1"/>
        <end position="22"/>
    </location>
</feature>
<comment type="caution">
    <text evidence="8">The sequence shown here is derived from an EMBL/GenBank/DDBJ whole genome shotgun (WGS) entry which is preliminary data.</text>
</comment>
<dbReference type="Gene3D" id="3.40.50.12650">
    <property type="match status" value="1"/>
</dbReference>
<comment type="similarity">
    <text evidence="2">Belongs to the DNA repair metallo-beta-lactamase (DRMBL) family.</text>
</comment>
<reference evidence="8" key="1">
    <citation type="submission" date="2022-03" db="EMBL/GenBank/DDBJ databases">
        <authorList>
            <person name="Legras J.-L."/>
            <person name="Devillers H."/>
            <person name="Grondin C."/>
        </authorList>
    </citation>
    <scope>NUCLEOTIDE SEQUENCE</scope>
    <source>
        <strain evidence="8">CLIB 1423</strain>
    </source>
</reference>
<proteinExistence type="inferred from homology"/>
<organism evidence="8 9">
    <name type="scientific">[Candida] railenensis</name>
    <dbReference type="NCBI Taxonomy" id="45579"/>
    <lineage>
        <taxon>Eukaryota</taxon>
        <taxon>Fungi</taxon>
        <taxon>Dikarya</taxon>
        <taxon>Ascomycota</taxon>
        <taxon>Saccharomycotina</taxon>
        <taxon>Pichiomycetes</taxon>
        <taxon>Debaryomycetaceae</taxon>
        <taxon>Kurtzmaniella</taxon>
    </lineage>
</organism>
<dbReference type="InterPro" id="IPR011084">
    <property type="entry name" value="DRMBL"/>
</dbReference>
<dbReference type="Gene3D" id="3.60.15.10">
    <property type="entry name" value="Ribonuclease Z/Hydroxyacylglutathione hydrolase-like"/>
    <property type="match status" value="1"/>
</dbReference>
<evidence type="ECO:0000256" key="5">
    <source>
        <dbReference type="ARBA" id="ARBA00023242"/>
    </source>
</evidence>
<evidence type="ECO:0000256" key="3">
    <source>
        <dbReference type="ARBA" id="ARBA00022763"/>
    </source>
</evidence>
<dbReference type="GO" id="GO:0006303">
    <property type="term" value="P:double-strand break repair via nonhomologous end joining"/>
    <property type="evidence" value="ECO:0007669"/>
    <property type="project" value="TreeGrafter"/>
</dbReference>
<name>A0A9P0QLH2_9ASCO</name>
<keyword evidence="3" id="KW-0227">DNA damage</keyword>
<keyword evidence="4" id="KW-0234">DNA repair</keyword>
<feature type="region of interest" description="Disordered" evidence="6">
    <location>
        <begin position="1"/>
        <end position="39"/>
    </location>
</feature>
<dbReference type="GO" id="GO:0035312">
    <property type="term" value="F:5'-3' DNA exonuclease activity"/>
    <property type="evidence" value="ECO:0007669"/>
    <property type="project" value="TreeGrafter"/>
</dbReference>
<dbReference type="Proteomes" id="UP000837801">
    <property type="component" value="Unassembled WGS sequence"/>
</dbReference>
<keyword evidence="5" id="KW-0539">Nucleus</keyword>
<sequence>MKQQRSIFEFASQNSSRTQETIDLTVESDDDSLKPEEVEESQTFKKLKLDKGLTVNDNEFLEEPSEDLEVSEEPSIECPICSKILDAVDLDNRMDHVNACMGKEVKSEIVVKQEAKDVSKEIHLDFDDSVSCPVCQLRLDDFDVDERVQHVEDCLAKLNIEDDFSMKGEASIKEEADIKEVGALKRKVGNKLERPRNPYVNNSTFQKVTAENKIIKVPTTIRRRQSKRSAIPPVKTLTFKVSDNTKYDIAVDAFSFVPHEKITQYVLTHFHGDHYGGISKNWCYERVFEGETIDEDKYRPIIYCTEITGKLLTLRFSIDPRFLSILQFDKTYIIKDYSKDEQIPTELIEEDQVADLKPGLYITPITANHCPGAAIFLFRSISNMRENTYSLHCGDFRVNKEILKHPKLLPFLNTESTSLTLDNVYLDTTYMSPEYNFPKQEDVCDAVGKMFSHLTGREDPDKDGKSTSLFSTWFGNLSQSRITDYLSSTSRTKKKFLILVGTYLIGKENLAIAISKKLGGCPIYVSNIKSRGDKFQILKTYGNKFLDSVLTEEDSADSKMASSCMVHLVPMNIVGSVAEMSKYFNHNKYFEKFEKCIGLRPTGWTFSRRNTRGVEDLSFDELFQIMKDVPKFSYMQHILPQAPPIKNGNSKRLNDSLYRVYTLPYSEHSSFRELSYFSVMLRIGRIIPTVNIGNTQSIKKMDQIIGIWEQASDMKSEGKFPLNLDDF</sequence>
<evidence type="ECO:0000313" key="9">
    <source>
        <dbReference type="Proteomes" id="UP000837801"/>
    </source>
</evidence>
<evidence type="ECO:0000256" key="4">
    <source>
        <dbReference type="ARBA" id="ARBA00023204"/>
    </source>
</evidence>
<accession>A0A9P0QLH2</accession>
<evidence type="ECO:0000256" key="2">
    <source>
        <dbReference type="ARBA" id="ARBA00010304"/>
    </source>
</evidence>
<keyword evidence="9" id="KW-1185">Reference proteome</keyword>
<dbReference type="AlphaFoldDB" id="A0A9P0QLH2"/>
<dbReference type="OrthoDB" id="262529at2759"/>
<gene>
    <name evidence="8" type="ORF">CLIB1423_02S00782</name>
</gene>
<evidence type="ECO:0000256" key="6">
    <source>
        <dbReference type="SAM" id="MobiDB-lite"/>
    </source>
</evidence>
<evidence type="ECO:0000313" key="8">
    <source>
        <dbReference type="EMBL" id="CAH2350600.1"/>
    </source>
</evidence>
<feature type="domain" description="DNA repair metallo-beta-lactamase" evidence="7">
    <location>
        <begin position="562"/>
        <end position="693"/>
    </location>
</feature>
<dbReference type="GO" id="GO:0036297">
    <property type="term" value="P:interstrand cross-link repair"/>
    <property type="evidence" value="ECO:0007669"/>
    <property type="project" value="TreeGrafter"/>
</dbReference>
<dbReference type="CDD" id="cd16273">
    <property type="entry name" value="SNM1A-1C-like_MBL-fold"/>
    <property type="match status" value="1"/>
</dbReference>
<dbReference type="PANTHER" id="PTHR23240">
    <property type="entry name" value="DNA CROSS-LINK REPAIR PROTEIN PSO2/SNM1-RELATED"/>
    <property type="match status" value="1"/>
</dbReference>
<protein>
    <recommendedName>
        <fullName evidence="7">DNA repair metallo-beta-lactamase domain-containing protein</fullName>
    </recommendedName>
</protein>
<dbReference type="GO" id="GO:0005634">
    <property type="term" value="C:nucleus"/>
    <property type="evidence" value="ECO:0007669"/>
    <property type="project" value="UniProtKB-SubCell"/>
</dbReference>
<comment type="subcellular location">
    <subcellularLocation>
        <location evidence="1">Nucleus</location>
    </subcellularLocation>
</comment>
<dbReference type="EMBL" id="CAKXYY010000002">
    <property type="protein sequence ID" value="CAH2350600.1"/>
    <property type="molecule type" value="Genomic_DNA"/>
</dbReference>
<dbReference type="GO" id="GO:0003684">
    <property type="term" value="F:damaged DNA binding"/>
    <property type="evidence" value="ECO:0007669"/>
    <property type="project" value="TreeGrafter"/>
</dbReference>